<dbReference type="AlphaFoldDB" id="A0A1M5RJG7"/>
<keyword evidence="1" id="KW-1133">Transmembrane helix</keyword>
<protein>
    <submittedName>
        <fullName evidence="2">Uncharacterized protein</fullName>
    </submittedName>
</protein>
<evidence type="ECO:0000313" key="2">
    <source>
        <dbReference type="EMBL" id="SHH26276.1"/>
    </source>
</evidence>
<keyword evidence="1" id="KW-0472">Membrane</keyword>
<keyword evidence="3" id="KW-1185">Reference proteome</keyword>
<sequence length="76" mass="8801">MKEKGRFISIINDVVSSIKAMMYKGIIKNRLIIKGQLFILLLYSHVLINRRQVTVSLFPSDDNLQLGFFVRSETIE</sequence>
<accession>A0A1M5RJG7</accession>
<organism evidence="2 3">
    <name type="scientific">Virgibacillus chiguensis</name>
    <dbReference type="NCBI Taxonomy" id="411959"/>
    <lineage>
        <taxon>Bacteria</taxon>
        <taxon>Bacillati</taxon>
        <taxon>Bacillota</taxon>
        <taxon>Bacilli</taxon>
        <taxon>Bacillales</taxon>
        <taxon>Bacillaceae</taxon>
        <taxon>Virgibacillus</taxon>
    </lineage>
</organism>
<feature type="transmembrane region" description="Helical" evidence="1">
    <location>
        <begin position="31"/>
        <end position="48"/>
    </location>
</feature>
<name>A0A1M5RJG7_9BACI</name>
<evidence type="ECO:0000256" key="1">
    <source>
        <dbReference type="SAM" id="Phobius"/>
    </source>
</evidence>
<dbReference type="EMBL" id="FQXD01000005">
    <property type="protein sequence ID" value="SHH26276.1"/>
    <property type="molecule type" value="Genomic_DNA"/>
</dbReference>
<proteinExistence type="predicted"/>
<gene>
    <name evidence="2" type="ORF">SAMN05421807_105179</name>
</gene>
<reference evidence="3" key="1">
    <citation type="submission" date="2016-11" db="EMBL/GenBank/DDBJ databases">
        <authorList>
            <person name="Varghese N."/>
            <person name="Submissions S."/>
        </authorList>
    </citation>
    <scope>NUCLEOTIDE SEQUENCE [LARGE SCALE GENOMIC DNA]</scope>
    <source>
        <strain evidence="3">CGMCC 1.6496</strain>
    </source>
</reference>
<evidence type="ECO:0000313" key="3">
    <source>
        <dbReference type="Proteomes" id="UP000184079"/>
    </source>
</evidence>
<keyword evidence="1" id="KW-0812">Transmembrane</keyword>
<dbReference type="Proteomes" id="UP000184079">
    <property type="component" value="Unassembled WGS sequence"/>
</dbReference>